<protein>
    <recommendedName>
        <fullName evidence="1">Replication factor-A protein 1 N-terminal domain-containing protein</fullName>
    </recommendedName>
</protein>
<gene>
    <name evidence="2" type="ORF">LTRI10_LOCUS37523</name>
</gene>
<dbReference type="Proteomes" id="UP001497516">
    <property type="component" value="Chromosome 6"/>
</dbReference>
<dbReference type="GO" id="GO:0006260">
    <property type="term" value="P:DNA replication"/>
    <property type="evidence" value="ECO:0007669"/>
    <property type="project" value="InterPro"/>
</dbReference>
<dbReference type="AlphaFoldDB" id="A0AAV2FIA3"/>
<dbReference type="Pfam" id="PF04057">
    <property type="entry name" value="Rep-A_N"/>
    <property type="match status" value="1"/>
</dbReference>
<evidence type="ECO:0000313" key="3">
    <source>
        <dbReference type="Proteomes" id="UP001497516"/>
    </source>
</evidence>
<name>A0AAV2FIA3_9ROSI</name>
<proteinExistence type="predicted"/>
<dbReference type="InterPro" id="IPR007199">
    <property type="entry name" value="Rep_factor-A_N"/>
</dbReference>
<keyword evidence="3" id="KW-1185">Reference proteome</keyword>
<feature type="domain" description="Replication factor-A protein 1 N-terminal" evidence="1">
    <location>
        <begin position="5"/>
        <end position="73"/>
    </location>
</feature>
<evidence type="ECO:0000313" key="2">
    <source>
        <dbReference type="EMBL" id="CAL1397205.1"/>
    </source>
</evidence>
<organism evidence="2 3">
    <name type="scientific">Linum trigynum</name>
    <dbReference type="NCBI Taxonomy" id="586398"/>
    <lineage>
        <taxon>Eukaryota</taxon>
        <taxon>Viridiplantae</taxon>
        <taxon>Streptophyta</taxon>
        <taxon>Embryophyta</taxon>
        <taxon>Tracheophyta</taxon>
        <taxon>Spermatophyta</taxon>
        <taxon>Magnoliopsida</taxon>
        <taxon>eudicotyledons</taxon>
        <taxon>Gunneridae</taxon>
        <taxon>Pentapetalae</taxon>
        <taxon>rosids</taxon>
        <taxon>fabids</taxon>
        <taxon>Malpighiales</taxon>
        <taxon>Linaceae</taxon>
        <taxon>Linum</taxon>
    </lineage>
</organism>
<accession>A0AAV2FIA3</accession>
<dbReference type="GO" id="GO:0005634">
    <property type="term" value="C:nucleus"/>
    <property type="evidence" value="ECO:0007669"/>
    <property type="project" value="InterPro"/>
</dbReference>
<dbReference type="Gene3D" id="2.40.50.140">
    <property type="entry name" value="Nucleic acid-binding proteins"/>
    <property type="match status" value="1"/>
</dbReference>
<dbReference type="EMBL" id="OZ034819">
    <property type="protein sequence ID" value="CAL1397205.1"/>
    <property type="molecule type" value="Genomic_DNA"/>
</dbReference>
<reference evidence="2 3" key="1">
    <citation type="submission" date="2024-04" db="EMBL/GenBank/DDBJ databases">
        <authorList>
            <person name="Fracassetti M."/>
        </authorList>
    </citation>
    <scope>NUCLEOTIDE SEQUENCE [LARGE SCALE GENOMIC DNA]</scope>
</reference>
<sequence length="79" mass="8698">MSASLTPNAVELISRSEVSSSVVVQVVEIDKLSSSPETFRLLISDSVNAVWAVLTPKMNEKFNKGDVIQITDYKLGERE</sequence>
<dbReference type="SUPFAM" id="SSF50249">
    <property type="entry name" value="Nucleic acid-binding proteins"/>
    <property type="match status" value="1"/>
</dbReference>
<dbReference type="InterPro" id="IPR012340">
    <property type="entry name" value="NA-bd_OB-fold"/>
</dbReference>
<evidence type="ECO:0000259" key="1">
    <source>
        <dbReference type="Pfam" id="PF04057"/>
    </source>
</evidence>
<dbReference type="GO" id="GO:0003677">
    <property type="term" value="F:DNA binding"/>
    <property type="evidence" value="ECO:0007669"/>
    <property type="project" value="InterPro"/>
</dbReference>